<dbReference type="InterPro" id="IPR000483">
    <property type="entry name" value="Cys-rich_flank_reg_C"/>
</dbReference>
<evidence type="ECO:0000313" key="12">
    <source>
        <dbReference type="Proteomes" id="UP001652740"/>
    </source>
</evidence>
<keyword evidence="6 10" id="KW-1133">Transmembrane helix</keyword>
<proteinExistence type="predicted"/>
<dbReference type="SMART" id="SM00255">
    <property type="entry name" value="TIR"/>
    <property type="match status" value="1"/>
</dbReference>
<dbReference type="PANTHER" id="PTHR24365:SF541">
    <property type="entry name" value="PROTEIN TOLL-RELATED"/>
    <property type="match status" value="1"/>
</dbReference>
<dbReference type="Pfam" id="PF01582">
    <property type="entry name" value="TIR"/>
    <property type="match status" value="1"/>
</dbReference>
<keyword evidence="2" id="KW-0433">Leucine-rich repeat</keyword>
<dbReference type="InterPro" id="IPR032675">
    <property type="entry name" value="LRR_dom_sf"/>
</dbReference>
<dbReference type="RefSeq" id="XP_026750547.2">
    <property type="nucleotide sequence ID" value="XM_026894746.3"/>
</dbReference>
<dbReference type="PANTHER" id="PTHR24365">
    <property type="entry name" value="TOLL-LIKE RECEPTOR"/>
    <property type="match status" value="1"/>
</dbReference>
<reference evidence="13" key="1">
    <citation type="submission" date="2025-08" db="UniProtKB">
        <authorList>
            <consortium name="RefSeq"/>
        </authorList>
    </citation>
    <scope>IDENTIFICATION</scope>
    <source>
        <tissue evidence="13">Whole larvae</tissue>
    </source>
</reference>
<evidence type="ECO:0000256" key="6">
    <source>
        <dbReference type="ARBA" id="ARBA00022989"/>
    </source>
</evidence>
<feature type="transmembrane region" description="Helical" evidence="10">
    <location>
        <begin position="704"/>
        <end position="726"/>
    </location>
</feature>
<dbReference type="InParanoid" id="A0A6J1WB37"/>
<evidence type="ECO:0000256" key="1">
    <source>
        <dbReference type="ARBA" id="ARBA00004479"/>
    </source>
</evidence>
<dbReference type="PROSITE" id="PS50104">
    <property type="entry name" value="TIR"/>
    <property type="match status" value="1"/>
</dbReference>
<accession>A0A6J1WB37</accession>
<dbReference type="Gene3D" id="3.80.10.10">
    <property type="entry name" value="Ribonuclease Inhibitor"/>
    <property type="match status" value="3"/>
</dbReference>
<evidence type="ECO:0000256" key="10">
    <source>
        <dbReference type="SAM" id="Phobius"/>
    </source>
</evidence>
<dbReference type="SMART" id="SM00082">
    <property type="entry name" value="LRRCT"/>
    <property type="match status" value="2"/>
</dbReference>
<dbReference type="GeneID" id="113511144"/>
<evidence type="ECO:0000256" key="5">
    <source>
        <dbReference type="ARBA" id="ARBA00022737"/>
    </source>
</evidence>
<evidence type="ECO:0000256" key="7">
    <source>
        <dbReference type="ARBA" id="ARBA00023136"/>
    </source>
</evidence>
<organism evidence="12 13">
    <name type="scientific">Galleria mellonella</name>
    <name type="common">Greater wax moth</name>
    <dbReference type="NCBI Taxonomy" id="7137"/>
    <lineage>
        <taxon>Eukaryota</taxon>
        <taxon>Metazoa</taxon>
        <taxon>Ecdysozoa</taxon>
        <taxon>Arthropoda</taxon>
        <taxon>Hexapoda</taxon>
        <taxon>Insecta</taxon>
        <taxon>Pterygota</taxon>
        <taxon>Neoptera</taxon>
        <taxon>Endopterygota</taxon>
        <taxon>Lepidoptera</taxon>
        <taxon>Glossata</taxon>
        <taxon>Ditrysia</taxon>
        <taxon>Pyraloidea</taxon>
        <taxon>Pyralidae</taxon>
        <taxon>Galleriinae</taxon>
        <taxon>Galleria</taxon>
    </lineage>
</organism>
<dbReference type="KEGG" id="gmw:113511144"/>
<keyword evidence="9" id="KW-0325">Glycoprotein</keyword>
<dbReference type="FunCoup" id="A0A6J1WB37">
    <property type="interactions" value="66"/>
</dbReference>
<name>A0A6J1WB37_GALME</name>
<feature type="domain" description="TIR" evidence="11">
    <location>
        <begin position="756"/>
        <end position="892"/>
    </location>
</feature>
<evidence type="ECO:0000256" key="2">
    <source>
        <dbReference type="ARBA" id="ARBA00022614"/>
    </source>
</evidence>
<dbReference type="InterPro" id="IPR003591">
    <property type="entry name" value="Leu-rich_rpt_typical-subtyp"/>
</dbReference>
<evidence type="ECO:0000256" key="8">
    <source>
        <dbReference type="ARBA" id="ARBA00023170"/>
    </source>
</evidence>
<dbReference type="GO" id="GO:0007165">
    <property type="term" value="P:signal transduction"/>
    <property type="evidence" value="ECO:0007669"/>
    <property type="project" value="InterPro"/>
</dbReference>
<evidence type="ECO:0000256" key="4">
    <source>
        <dbReference type="ARBA" id="ARBA00022729"/>
    </source>
</evidence>
<evidence type="ECO:0000313" key="13">
    <source>
        <dbReference type="RefSeq" id="XP_026750547.2"/>
    </source>
</evidence>
<dbReference type="GO" id="GO:0005886">
    <property type="term" value="C:plasma membrane"/>
    <property type="evidence" value="ECO:0007669"/>
    <property type="project" value="TreeGrafter"/>
</dbReference>
<evidence type="ECO:0000256" key="9">
    <source>
        <dbReference type="ARBA" id="ARBA00023180"/>
    </source>
</evidence>
<evidence type="ECO:0000256" key="3">
    <source>
        <dbReference type="ARBA" id="ARBA00022692"/>
    </source>
</evidence>
<keyword evidence="8" id="KW-0675">Receptor</keyword>
<dbReference type="InterPro" id="IPR000157">
    <property type="entry name" value="TIR_dom"/>
</dbReference>
<keyword evidence="5" id="KW-0677">Repeat</keyword>
<keyword evidence="12" id="KW-1185">Reference proteome</keyword>
<evidence type="ECO:0000259" key="11">
    <source>
        <dbReference type="PROSITE" id="PS50104"/>
    </source>
</evidence>
<dbReference type="Proteomes" id="UP001652740">
    <property type="component" value="Unplaced"/>
</dbReference>
<dbReference type="SUPFAM" id="SSF52200">
    <property type="entry name" value="Toll/Interleukin receptor TIR domain"/>
    <property type="match status" value="1"/>
</dbReference>
<dbReference type="AlphaFoldDB" id="A0A6J1WB37"/>
<dbReference type="Gene3D" id="3.40.50.10140">
    <property type="entry name" value="Toll/interleukin-1 receptor homology (TIR) domain"/>
    <property type="match status" value="1"/>
</dbReference>
<dbReference type="InterPro" id="IPR035897">
    <property type="entry name" value="Toll_tir_struct_dom_sf"/>
</dbReference>
<dbReference type="SMART" id="SM00369">
    <property type="entry name" value="LRR_TYP"/>
    <property type="match status" value="3"/>
</dbReference>
<protein>
    <submittedName>
        <fullName evidence="13">Protein toll-like isoform X1</fullName>
    </submittedName>
</protein>
<keyword evidence="7 10" id="KW-0472">Membrane</keyword>
<keyword evidence="3 10" id="KW-0812">Transmembrane</keyword>
<dbReference type="GO" id="GO:0038023">
    <property type="term" value="F:signaling receptor activity"/>
    <property type="evidence" value="ECO:0007669"/>
    <property type="project" value="TreeGrafter"/>
</dbReference>
<sequence length="932" mass="105195">MLVSVFISCRNDFYRINVTNLTFAFIKMLLLTCTGVNNIPYIVAVRRHPLNMLWAVMVASLANNALCTREPRPGMVTSGPPPPHYPQCRPPPAACTPLYGNNNDTDADTFYKYNVNGNIFTISYNNINKELDLTCPLILSQEKLDDSLPSFRRVVVIPAVYIDSCERADTSYVALLASLNVTGYRKLTLHISQRPVSPLNSLKFVGLNLTYLYIRGSLNEITYLSDDFLEPLKNLTKLHLIRNLSVPPLPPSNRLETVITFDGISRDVWGGCEQLLVLNTSSWGWNTSTGSPPPGWLSDCPKLIELRLRSPKLGPRPEEALAKALVGLKALEVLEISRSHIESLPSDFFINSTNLTSLDLSVNRLIYLPSTLLQPAATKLTTLLLYSNLQLPDLCDYDHHDDGDDSDILSDVFAATSVLRLPVLQQLSLSATNATRICPSWSRDLPALTRLELTGNSIHKLRFEDIKWLGARYSELHLTGNRLQSIDYYMEDYLQIIQGHCTKFGLAVYISRPLACDCHSYWFARTVAECPDHLTWRRPLRCSSGASVAAVPPASMVCPRYPDECAAGCTCYWRERPDATIANCSDLVGGRLPLIPHLHELNAAANQIESLENFPATLIYADLQYNRLQLISPEAAATLFSVPHRRLLLAGNPILCDCENKALIDKLQLHRQQVEDYHEMKCVDGRVLSSVLIEDLCALSKTLVLVYSLSPLAVLLILALISFGYFSRHQQLIKIFFYAHGWCLCLISEGDLDRNKKYDAFVSYSHVDEHFVFEHLVPQLEGEPHRFKLCIDTRDWVVGEWIPVQVALSVEESRRTIILLSCNFLDSVWGRLEFRTAHKSAMRENRSRVIIVLLEDVGNHQNLDKELKAYLSTNTYVKWGDPHFWEKLRNALPRRSNEAEAHRAGEEVAYELQRMTERRLPAITAPTASVDF</sequence>
<keyword evidence="4" id="KW-0732">Signal</keyword>
<dbReference type="PRINTS" id="PR01537">
    <property type="entry name" value="INTRLKN1R1F"/>
</dbReference>
<comment type="subcellular location">
    <subcellularLocation>
        <location evidence="1">Membrane</location>
        <topology evidence="1">Single-pass type I membrane protein</topology>
    </subcellularLocation>
</comment>
<gene>
    <name evidence="13" type="primary">LOC113511144</name>
</gene>
<dbReference type="SUPFAM" id="SSF52058">
    <property type="entry name" value="L domain-like"/>
    <property type="match status" value="2"/>
</dbReference>